<protein>
    <recommendedName>
        <fullName evidence="5">Secreted protein</fullName>
    </recommendedName>
</protein>
<dbReference type="AlphaFoldDB" id="A0A150PVH7"/>
<evidence type="ECO:0000256" key="1">
    <source>
        <dbReference type="SAM" id="MobiDB-lite"/>
    </source>
</evidence>
<evidence type="ECO:0000313" key="3">
    <source>
        <dbReference type="EMBL" id="KYF59438.1"/>
    </source>
</evidence>
<sequence>MTASIGISRALLGGFLAISSTSGSAAQETADIGREGETAGVSDNPENEAADEARRGSITVIEATYGANCGTPAGNQTYNLARACNGLTYCQYAVDHRVIGDPAYGCAKEYYARWQCGRGDVRSTAVPAEASGRTVTLQCQR</sequence>
<reference evidence="3 4" key="1">
    <citation type="submission" date="2014-02" db="EMBL/GenBank/DDBJ databases">
        <title>The small core and large imbalanced accessory genome model reveals a collaborative survival strategy of Sorangium cellulosum strains in nature.</title>
        <authorList>
            <person name="Han K."/>
            <person name="Peng R."/>
            <person name="Blom J."/>
            <person name="Li Y.-Z."/>
        </authorList>
    </citation>
    <scope>NUCLEOTIDE SEQUENCE [LARGE SCALE GENOMIC DNA]</scope>
    <source>
        <strain evidence="3 4">So0157-18</strain>
    </source>
</reference>
<keyword evidence="2" id="KW-0732">Signal</keyword>
<proteinExistence type="predicted"/>
<comment type="caution">
    <text evidence="3">The sequence shown here is derived from an EMBL/GenBank/DDBJ whole genome shotgun (WGS) entry which is preliminary data.</text>
</comment>
<dbReference type="Proteomes" id="UP000075604">
    <property type="component" value="Unassembled WGS sequence"/>
</dbReference>
<accession>A0A150PVH7</accession>
<gene>
    <name evidence="3" type="ORF">BE04_17710</name>
</gene>
<evidence type="ECO:0008006" key="5">
    <source>
        <dbReference type="Google" id="ProtNLM"/>
    </source>
</evidence>
<feature type="signal peptide" evidence="2">
    <location>
        <begin position="1"/>
        <end position="25"/>
    </location>
</feature>
<organism evidence="3 4">
    <name type="scientific">Sorangium cellulosum</name>
    <name type="common">Polyangium cellulosum</name>
    <dbReference type="NCBI Taxonomy" id="56"/>
    <lineage>
        <taxon>Bacteria</taxon>
        <taxon>Pseudomonadati</taxon>
        <taxon>Myxococcota</taxon>
        <taxon>Polyangia</taxon>
        <taxon>Polyangiales</taxon>
        <taxon>Polyangiaceae</taxon>
        <taxon>Sorangium</taxon>
    </lineage>
</organism>
<feature type="chain" id="PRO_5007565961" description="Secreted protein" evidence="2">
    <location>
        <begin position="26"/>
        <end position="141"/>
    </location>
</feature>
<name>A0A150PVH7_SORCE</name>
<dbReference type="EMBL" id="JELX01001314">
    <property type="protein sequence ID" value="KYF59438.1"/>
    <property type="molecule type" value="Genomic_DNA"/>
</dbReference>
<evidence type="ECO:0000313" key="4">
    <source>
        <dbReference type="Proteomes" id="UP000075604"/>
    </source>
</evidence>
<feature type="region of interest" description="Disordered" evidence="1">
    <location>
        <begin position="27"/>
        <end position="53"/>
    </location>
</feature>
<evidence type="ECO:0000256" key="2">
    <source>
        <dbReference type="SAM" id="SignalP"/>
    </source>
</evidence>